<protein>
    <submittedName>
        <fullName evidence="3">Neur_chan_memb domain-containing protein</fullName>
    </submittedName>
</protein>
<dbReference type="GO" id="GO:0006811">
    <property type="term" value="P:monoatomic ion transport"/>
    <property type="evidence" value="ECO:0007669"/>
    <property type="project" value="InterPro"/>
</dbReference>
<dbReference type="WBParaSite" id="MhA1_Contig676.frz3.gene6">
    <property type="protein sequence ID" value="MhA1_Contig676.frz3.gene6"/>
    <property type="gene ID" value="MhA1_Contig676.frz3.gene6"/>
</dbReference>
<keyword evidence="1" id="KW-0472">Membrane</keyword>
<sequence>MTFIFATLVELAAIGFKMRNEDGGSIKRLNNLNKQNKKTDIIVSCERLDKFSRMAFPAIYALFNAFYWTYYMLIAKH</sequence>
<dbReference type="SUPFAM" id="SSF90112">
    <property type="entry name" value="Neurotransmitter-gated ion-channel transmembrane pore"/>
    <property type="match status" value="1"/>
</dbReference>
<evidence type="ECO:0000313" key="3">
    <source>
        <dbReference type="WBParaSite" id="MhA1_Contig676.frz3.gene6"/>
    </source>
</evidence>
<proteinExistence type="predicted"/>
<dbReference type="Proteomes" id="UP000095281">
    <property type="component" value="Unplaced"/>
</dbReference>
<keyword evidence="1" id="KW-0812">Transmembrane</keyword>
<keyword evidence="1" id="KW-1133">Transmembrane helix</keyword>
<dbReference type="InterPro" id="IPR038050">
    <property type="entry name" value="Neuro_actylchol_rec"/>
</dbReference>
<reference evidence="3" key="1">
    <citation type="submission" date="2016-11" db="UniProtKB">
        <authorList>
            <consortium name="WormBaseParasite"/>
        </authorList>
    </citation>
    <scope>IDENTIFICATION</scope>
</reference>
<keyword evidence="2" id="KW-1185">Reference proteome</keyword>
<evidence type="ECO:0000313" key="2">
    <source>
        <dbReference type="Proteomes" id="UP000095281"/>
    </source>
</evidence>
<accession>A0A1I8BUY5</accession>
<dbReference type="InterPro" id="IPR036719">
    <property type="entry name" value="Neuro-gated_channel_TM_sf"/>
</dbReference>
<evidence type="ECO:0000256" key="1">
    <source>
        <dbReference type="SAM" id="Phobius"/>
    </source>
</evidence>
<organism evidence="2 3">
    <name type="scientific">Meloidogyne hapla</name>
    <name type="common">Root-knot nematode worm</name>
    <dbReference type="NCBI Taxonomy" id="6305"/>
    <lineage>
        <taxon>Eukaryota</taxon>
        <taxon>Metazoa</taxon>
        <taxon>Ecdysozoa</taxon>
        <taxon>Nematoda</taxon>
        <taxon>Chromadorea</taxon>
        <taxon>Rhabditida</taxon>
        <taxon>Tylenchina</taxon>
        <taxon>Tylenchomorpha</taxon>
        <taxon>Tylenchoidea</taxon>
        <taxon>Meloidogynidae</taxon>
        <taxon>Meloidogyninae</taxon>
        <taxon>Meloidogyne</taxon>
    </lineage>
</organism>
<dbReference type="GO" id="GO:0016020">
    <property type="term" value="C:membrane"/>
    <property type="evidence" value="ECO:0007669"/>
    <property type="project" value="InterPro"/>
</dbReference>
<name>A0A1I8BUY5_MELHA</name>
<dbReference type="Gene3D" id="1.20.58.390">
    <property type="entry name" value="Neurotransmitter-gated ion-channel transmembrane domain"/>
    <property type="match status" value="1"/>
</dbReference>
<dbReference type="AlphaFoldDB" id="A0A1I8BUY5"/>
<feature type="transmembrane region" description="Helical" evidence="1">
    <location>
        <begin position="54"/>
        <end position="74"/>
    </location>
</feature>